<dbReference type="EMBL" id="SWAU01000510">
    <property type="protein sequence ID" value="TKA94005.1"/>
    <property type="molecule type" value="Genomic_DNA"/>
</dbReference>
<dbReference type="Proteomes" id="UP000306340">
    <property type="component" value="Unassembled WGS sequence"/>
</dbReference>
<dbReference type="PANTHER" id="PTHR40940:SF2">
    <property type="entry name" value="BATD"/>
    <property type="match status" value="1"/>
</dbReference>
<sequence>MVMLRAALLCLLALPALAELPAKSLEIIAEPTSPSIVVGEMIPVTLRGVYDKRATREELTLRPSDAFDWLPLAKDSWREERIEGRSVIVVERKLALFAKHAGLSRFGPADHRISFVGSDEQVLSSHPLELTIAPMPEGPPFHSPHGWRFAAGKLTIRDELSTDPAHLADGETVTRRVTLRAEGALPEMLPPRPVVSEPWLITFAAPVQRELELTPEGPVASVIWEWQFRPETGEPGVLPPVPIPYFNTVSRKVEQVEIPALPIGYASFAASQSAGGDLTAGSRWGIVGALAAGLAAGFAA</sequence>
<organism evidence="2 3">
    <name type="scientific">Cereibacter changlensis</name>
    <dbReference type="NCBI Taxonomy" id="402884"/>
    <lineage>
        <taxon>Bacteria</taxon>
        <taxon>Pseudomonadati</taxon>
        <taxon>Pseudomonadota</taxon>
        <taxon>Alphaproteobacteria</taxon>
        <taxon>Rhodobacterales</taxon>
        <taxon>Paracoccaceae</taxon>
        <taxon>Cereibacter</taxon>
    </lineage>
</organism>
<proteinExistence type="predicted"/>
<evidence type="ECO:0000313" key="3">
    <source>
        <dbReference type="Proteomes" id="UP000306340"/>
    </source>
</evidence>
<dbReference type="PANTHER" id="PTHR40940">
    <property type="entry name" value="PROTEIN BATD-RELATED"/>
    <property type="match status" value="1"/>
</dbReference>
<dbReference type="InterPro" id="IPR025738">
    <property type="entry name" value="BatD"/>
</dbReference>
<evidence type="ECO:0000256" key="1">
    <source>
        <dbReference type="SAM" id="SignalP"/>
    </source>
</evidence>
<feature type="non-terminal residue" evidence="2">
    <location>
        <position position="300"/>
    </location>
</feature>
<comment type="caution">
    <text evidence="2">The sequence shown here is derived from an EMBL/GenBank/DDBJ whole genome shotgun (WGS) entry which is preliminary data.</text>
</comment>
<name>A0A4U0YQW0_9RHOB</name>
<accession>A0A4U0YQW0</accession>
<evidence type="ECO:0000313" key="2">
    <source>
        <dbReference type="EMBL" id="TKA94005.1"/>
    </source>
</evidence>
<dbReference type="RefSeq" id="WP_136794775.1">
    <property type="nucleotide sequence ID" value="NZ_SWAU01000510.1"/>
</dbReference>
<keyword evidence="1" id="KW-0732">Signal</keyword>
<dbReference type="AlphaFoldDB" id="A0A4U0YQW0"/>
<feature type="chain" id="PRO_5020225641" evidence="1">
    <location>
        <begin position="19"/>
        <end position="300"/>
    </location>
</feature>
<gene>
    <name evidence="2" type="ORF">FAZ78_24730</name>
</gene>
<feature type="signal peptide" evidence="1">
    <location>
        <begin position="1"/>
        <end position="18"/>
    </location>
</feature>
<protein>
    <submittedName>
        <fullName evidence="2">Protein BatD</fullName>
    </submittedName>
</protein>
<reference evidence="2 3" key="1">
    <citation type="submission" date="2019-04" db="EMBL/GenBank/DDBJ databases">
        <title>Crypto-aerobic microbial life in anoxic (sulfidic) marine sediments.</title>
        <authorList>
            <person name="Bhattacharya S."/>
            <person name="Roy C."/>
            <person name="Mondal N."/>
            <person name="Sarkar J."/>
            <person name="Mandal S."/>
            <person name="Rameez M.J."/>
            <person name="Ghosh W."/>
        </authorList>
    </citation>
    <scope>NUCLEOTIDE SEQUENCE [LARGE SCALE GENOMIC DNA]</scope>
    <source>
        <strain evidence="2 3">SBBC</strain>
    </source>
</reference>